<accession>A0A315Z080</accession>
<dbReference type="GO" id="GO:0043565">
    <property type="term" value="F:sequence-specific DNA binding"/>
    <property type="evidence" value="ECO:0007669"/>
    <property type="project" value="InterPro"/>
</dbReference>
<evidence type="ECO:0000256" key="3">
    <source>
        <dbReference type="ARBA" id="ARBA00023163"/>
    </source>
</evidence>
<keyword evidence="6" id="KW-1185">Reference proteome</keyword>
<proteinExistence type="predicted"/>
<feature type="domain" description="HTH araC/xylS-type" evidence="4">
    <location>
        <begin position="230"/>
        <end position="328"/>
    </location>
</feature>
<dbReference type="InterPro" id="IPR053142">
    <property type="entry name" value="PchR_regulatory_protein"/>
</dbReference>
<dbReference type="Pfam" id="PF12833">
    <property type="entry name" value="HTH_18"/>
    <property type="match status" value="1"/>
</dbReference>
<evidence type="ECO:0000313" key="6">
    <source>
        <dbReference type="Proteomes" id="UP000245535"/>
    </source>
</evidence>
<dbReference type="EMBL" id="QGDO01000009">
    <property type="protein sequence ID" value="PWJ36077.1"/>
    <property type="molecule type" value="Genomic_DNA"/>
</dbReference>
<protein>
    <submittedName>
        <fullName evidence="5">AraC-like DNA-binding protein</fullName>
    </submittedName>
</protein>
<dbReference type="InterPro" id="IPR009057">
    <property type="entry name" value="Homeodomain-like_sf"/>
</dbReference>
<sequence length="328" mass="38869">MHIPQPSIVIQLNQNNIEDAIPSLLQKYGGSWDGEKLEISHKDFSIQSVVYKKLEWLHCVISKMHFNEDVVFKELKNEKEKLFIIRFVMQGHLWQKGEELNSIGLNQTNGACMYSSKNPLDIIYPKGQTVRLISMRIRVEDWDKYTNDQFPELQQFLNNPKPWMLYETMNLQMQDDFQKLFDLQKIKYGRIGYSNATCLNLFTHFIVQLRKRLEEKREFGYLDVNAQTLLNMKEELMLKLKNPPEVKELSQKYHMSESKLRNNFKKAFGLPPRQFVMQQRFQEAYKRIERSNESLTSIALELGFTDLPYFSSRFKKEFGVTPSALREK</sequence>
<dbReference type="PANTHER" id="PTHR47893:SF1">
    <property type="entry name" value="REGULATORY PROTEIN PCHR"/>
    <property type="match status" value="1"/>
</dbReference>
<evidence type="ECO:0000256" key="2">
    <source>
        <dbReference type="ARBA" id="ARBA00023125"/>
    </source>
</evidence>
<dbReference type="InterPro" id="IPR020449">
    <property type="entry name" value="Tscrpt_reg_AraC-type_HTH"/>
</dbReference>
<dbReference type="GO" id="GO:0003700">
    <property type="term" value="F:DNA-binding transcription factor activity"/>
    <property type="evidence" value="ECO:0007669"/>
    <property type="project" value="InterPro"/>
</dbReference>
<keyword evidence="1" id="KW-0805">Transcription regulation</keyword>
<dbReference type="SMART" id="SM00342">
    <property type="entry name" value="HTH_ARAC"/>
    <property type="match status" value="1"/>
</dbReference>
<dbReference type="RefSeq" id="WP_109622482.1">
    <property type="nucleotide sequence ID" value="NZ_QGDO01000009.1"/>
</dbReference>
<dbReference type="OrthoDB" id="799767at2"/>
<gene>
    <name evidence="5" type="ORF">BC781_10993</name>
</gene>
<keyword evidence="2 5" id="KW-0238">DNA-binding</keyword>
<dbReference type="PROSITE" id="PS01124">
    <property type="entry name" value="HTH_ARAC_FAMILY_2"/>
    <property type="match status" value="1"/>
</dbReference>
<dbReference type="InterPro" id="IPR018060">
    <property type="entry name" value="HTH_AraC"/>
</dbReference>
<dbReference type="Gene3D" id="1.10.10.60">
    <property type="entry name" value="Homeodomain-like"/>
    <property type="match status" value="1"/>
</dbReference>
<evidence type="ECO:0000256" key="1">
    <source>
        <dbReference type="ARBA" id="ARBA00023015"/>
    </source>
</evidence>
<evidence type="ECO:0000259" key="4">
    <source>
        <dbReference type="PROSITE" id="PS01124"/>
    </source>
</evidence>
<evidence type="ECO:0000313" key="5">
    <source>
        <dbReference type="EMBL" id="PWJ36077.1"/>
    </source>
</evidence>
<dbReference type="SUPFAM" id="SSF46689">
    <property type="entry name" value="Homeodomain-like"/>
    <property type="match status" value="1"/>
</dbReference>
<dbReference type="Proteomes" id="UP000245535">
    <property type="component" value="Unassembled WGS sequence"/>
</dbReference>
<name>A0A315Z080_SEDFL</name>
<dbReference type="PANTHER" id="PTHR47893">
    <property type="entry name" value="REGULATORY PROTEIN PCHR"/>
    <property type="match status" value="1"/>
</dbReference>
<organism evidence="5 6">
    <name type="scientific">Sediminitomix flava</name>
    <dbReference type="NCBI Taxonomy" id="379075"/>
    <lineage>
        <taxon>Bacteria</taxon>
        <taxon>Pseudomonadati</taxon>
        <taxon>Bacteroidota</taxon>
        <taxon>Cytophagia</taxon>
        <taxon>Cytophagales</taxon>
        <taxon>Flammeovirgaceae</taxon>
        <taxon>Sediminitomix</taxon>
    </lineage>
</organism>
<dbReference type="AlphaFoldDB" id="A0A315Z080"/>
<reference evidence="5 6" key="1">
    <citation type="submission" date="2018-03" db="EMBL/GenBank/DDBJ databases">
        <title>Genomic Encyclopedia of Archaeal and Bacterial Type Strains, Phase II (KMG-II): from individual species to whole genera.</title>
        <authorList>
            <person name="Goeker M."/>
        </authorList>
    </citation>
    <scope>NUCLEOTIDE SEQUENCE [LARGE SCALE GENOMIC DNA]</scope>
    <source>
        <strain evidence="5 6">DSM 28229</strain>
    </source>
</reference>
<comment type="caution">
    <text evidence="5">The sequence shown here is derived from an EMBL/GenBank/DDBJ whole genome shotgun (WGS) entry which is preliminary data.</text>
</comment>
<keyword evidence="3" id="KW-0804">Transcription</keyword>
<dbReference type="PRINTS" id="PR00032">
    <property type="entry name" value="HTHARAC"/>
</dbReference>